<dbReference type="AlphaFoldDB" id="A0A1S3J0S8"/>
<evidence type="ECO:0000256" key="4">
    <source>
        <dbReference type="ARBA" id="ARBA00023002"/>
    </source>
</evidence>
<accession>A0A1S3J0S8</accession>
<dbReference type="GO" id="GO:0004777">
    <property type="term" value="F:succinate-semialdehyde dehydrogenase (NAD+) activity"/>
    <property type="evidence" value="ECO:0007669"/>
    <property type="project" value="UniProtKB-UniRule"/>
</dbReference>
<dbReference type="InterPro" id="IPR015590">
    <property type="entry name" value="Aldehyde_DH_dom"/>
</dbReference>
<feature type="domain" description="Aldehyde dehydrogenase" evidence="8">
    <location>
        <begin position="43"/>
        <end position="506"/>
    </location>
</feature>
<keyword evidence="9" id="KW-1185">Reference proteome</keyword>
<evidence type="ECO:0000313" key="9">
    <source>
        <dbReference type="Proteomes" id="UP000085678"/>
    </source>
</evidence>
<dbReference type="FunFam" id="3.40.309.10:FF:000004">
    <property type="entry name" value="Succinate-semialdehyde dehydrogenase I"/>
    <property type="match status" value="1"/>
</dbReference>
<dbReference type="InterPro" id="IPR029510">
    <property type="entry name" value="Ald_DH_CS_GLU"/>
</dbReference>
<dbReference type="FunFam" id="3.40.605.10:FF:000026">
    <property type="entry name" value="Aldehyde dehydrogenase, putative"/>
    <property type="match status" value="1"/>
</dbReference>
<evidence type="ECO:0000313" key="10">
    <source>
        <dbReference type="RefSeq" id="XP_013404047.1"/>
    </source>
</evidence>
<comment type="subunit">
    <text evidence="7">Homotetramer.</text>
</comment>
<dbReference type="Proteomes" id="UP000085678">
    <property type="component" value="Unplaced"/>
</dbReference>
<name>A0A1S3J0S8_LINAN</name>
<dbReference type="InterPro" id="IPR016161">
    <property type="entry name" value="Ald_DH/histidinol_DH"/>
</dbReference>
<dbReference type="InterPro" id="IPR016163">
    <property type="entry name" value="Ald_DH_C"/>
</dbReference>
<dbReference type="RefSeq" id="XP_013404055.1">
    <property type="nucleotide sequence ID" value="XM_013548601.1"/>
</dbReference>
<dbReference type="InterPro" id="IPR016162">
    <property type="entry name" value="Ald_DH_N"/>
</dbReference>
<dbReference type="Gene3D" id="3.40.605.10">
    <property type="entry name" value="Aldehyde Dehydrogenase, Chain A, domain 1"/>
    <property type="match status" value="1"/>
</dbReference>
<evidence type="ECO:0000256" key="1">
    <source>
        <dbReference type="ARBA" id="ARBA00003743"/>
    </source>
</evidence>
<organism evidence="9 10">
    <name type="scientific">Lingula anatina</name>
    <name type="common">Brachiopod</name>
    <name type="synonym">Lingula unguis</name>
    <dbReference type="NCBI Taxonomy" id="7574"/>
    <lineage>
        <taxon>Eukaryota</taxon>
        <taxon>Metazoa</taxon>
        <taxon>Spiralia</taxon>
        <taxon>Lophotrochozoa</taxon>
        <taxon>Brachiopoda</taxon>
        <taxon>Linguliformea</taxon>
        <taxon>Lingulata</taxon>
        <taxon>Lingulida</taxon>
        <taxon>Linguloidea</taxon>
        <taxon>Lingulidae</taxon>
        <taxon>Lingula</taxon>
    </lineage>
</organism>
<dbReference type="RefSeq" id="XP_013404047.1">
    <property type="nucleotide sequence ID" value="XM_013548593.1"/>
</dbReference>
<evidence type="ECO:0000256" key="5">
    <source>
        <dbReference type="PROSITE-ProRule" id="PRU10007"/>
    </source>
</evidence>
<keyword evidence="7" id="KW-0496">Mitochondrion</keyword>
<keyword evidence="4 6" id="KW-0560">Oxidoreductase</keyword>
<evidence type="ECO:0000259" key="8">
    <source>
        <dbReference type="Pfam" id="PF00171"/>
    </source>
</evidence>
<dbReference type="OrthoDB" id="310895at2759"/>
<dbReference type="NCBIfam" id="TIGR01780">
    <property type="entry name" value="SSADH"/>
    <property type="match status" value="1"/>
</dbReference>
<dbReference type="GeneID" id="106169198"/>
<evidence type="ECO:0000256" key="7">
    <source>
        <dbReference type="RuleBase" id="RU365091"/>
    </source>
</evidence>
<evidence type="ECO:0000256" key="2">
    <source>
        <dbReference type="ARBA" id="ARBA00005176"/>
    </source>
</evidence>
<evidence type="ECO:0000256" key="3">
    <source>
        <dbReference type="ARBA" id="ARBA00009986"/>
    </source>
</evidence>
<dbReference type="STRING" id="7574.A0A1S3J0S8"/>
<dbReference type="SUPFAM" id="SSF53720">
    <property type="entry name" value="ALDH-like"/>
    <property type="match status" value="1"/>
</dbReference>
<comment type="similarity">
    <text evidence="3 6">Belongs to the aldehyde dehydrogenase family.</text>
</comment>
<dbReference type="PANTHER" id="PTHR43353:SF5">
    <property type="entry name" value="SUCCINATE-SEMIALDEHYDE DEHYDROGENASE, MITOCHONDRIAL"/>
    <property type="match status" value="1"/>
</dbReference>
<comment type="function">
    <text evidence="1">Catalyzes one step in the degradation of the inhibitory neurotransmitter gamma-aminobutyric acid (GABA).</text>
</comment>
<evidence type="ECO:0000256" key="6">
    <source>
        <dbReference type="RuleBase" id="RU003345"/>
    </source>
</evidence>
<proteinExistence type="inferred from homology"/>
<dbReference type="PANTHER" id="PTHR43353">
    <property type="entry name" value="SUCCINATE-SEMIALDEHYDE DEHYDROGENASE, MITOCHONDRIAL"/>
    <property type="match status" value="1"/>
</dbReference>
<dbReference type="PROSITE" id="PS00687">
    <property type="entry name" value="ALDEHYDE_DEHYDR_GLU"/>
    <property type="match status" value="1"/>
</dbReference>
<dbReference type="GO" id="GO:0009450">
    <property type="term" value="P:gamma-aminobutyric acid catabolic process"/>
    <property type="evidence" value="ECO:0007669"/>
    <property type="project" value="UniProtKB-UniRule"/>
</dbReference>
<dbReference type="UniPathway" id="UPA00733"/>
<keyword evidence="7" id="KW-0520">NAD</keyword>
<dbReference type="InterPro" id="IPR050740">
    <property type="entry name" value="Aldehyde_DH_Superfamily"/>
</dbReference>
<evidence type="ECO:0000313" key="11">
    <source>
        <dbReference type="RefSeq" id="XP_013404055.1"/>
    </source>
</evidence>
<dbReference type="FunFam" id="3.40.605.10:FF:000005">
    <property type="entry name" value="Succinate-semialdehyde dehydrogenase I"/>
    <property type="match status" value="1"/>
</dbReference>
<feature type="active site" evidence="5">
    <location>
        <position position="282"/>
    </location>
</feature>
<sequence length="512" mass="55517">MLQVIKLLGSRSLLSRLQVSRMAYSVRTASQFLHEKAYVNGKWVDAKSGKTFQVLNPANGGLMGSCPDMNAEDTQIAIQKAHTAFQSWKKSSVKERSAVLRKWFNLMMENQQELGKLITEEMGKPLKEAMGEIGYAAGFFEWFAEEARRTYGDIIPSPVDSKRLLAIKQPVGVCGLITPWNFPSAMITRKAGAAIAAGCTVVIKPAEDTPFSALVLCDLAEKAGLPPGVINVVTCSRQNTVEVGKVLCESPLVAKISFTGSTNTGKILLQQCANTVKRVSMELGGNAPFVVFDSADVDAAVMGAMACKFRVSGQTCVCANRFLVQEGIHDQFVQKLGEQMLKQLKVGDGFSEDVTQGPLINSKGVDKVDELTQDAVSRGAQLKMGGKRHSAGENYYEPTLLTDVTSEMRCFKEEIFGPVSAVIKFRTEEEAVALANASSVGLAGYFFSRDLSQIWRVAENMEVGMVAVNDGILSTVEAPFGGVKESGIGREGSKYGIDEYMNIKYICMGGIQ</sequence>
<dbReference type="Gene3D" id="3.40.309.10">
    <property type="entry name" value="Aldehyde Dehydrogenase, Chain A, domain 2"/>
    <property type="match status" value="1"/>
</dbReference>
<comment type="subcellular location">
    <subcellularLocation>
        <location evidence="7">Mitochondrion</location>
    </subcellularLocation>
</comment>
<dbReference type="CDD" id="cd07103">
    <property type="entry name" value="ALDH_F5_SSADH_GabD"/>
    <property type="match status" value="1"/>
</dbReference>
<reference evidence="10 11" key="1">
    <citation type="submission" date="2025-04" db="UniProtKB">
        <authorList>
            <consortium name="RefSeq"/>
        </authorList>
    </citation>
    <scope>IDENTIFICATION</scope>
    <source>
        <tissue evidence="10 11">Gonads</tissue>
    </source>
</reference>
<dbReference type="Pfam" id="PF00171">
    <property type="entry name" value="Aldedh"/>
    <property type="match status" value="1"/>
</dbReference>
<gene>
    <name evidence="10 11" type="primary">LOC106169198</name>
</gene>
<dbReference type="GO" id="GO:0005739">
    <property type="term" value="C:mitochondrion"/>
    <property type="evidence" value="ECO:0007669"/>
    <property type="project" value="UniProtKB-SubCell"/>
</dbReference>
<dbReference type="InterPro" id="IPR010102">
    <property type="entry name" value="Succ_semiAld_DH"/>
</dbReference>
<dbReference type="EC" id="1.2.1.24" evidence="7"/>
<protein>
    <recommendedName>
        <fullName evidence="7">Succinate-semialdehyde dehydrogenase</fullName>
        <ecNumber evidence="7">1.2.1.24</ecNumber>
    </recommendedName>
</protein>
<dbReference type="KEGG" id="lak:106169198"/>
<comment type="catalytic activity">
    <reaction evidence="7">
        <text>succinate semialdehyde + NAD(+) + H2O = succinate + NADH + 2 H(+)</text>
        <dbReference type="Rhea" id="RHEA:13217"/>
        <dbReference type="ChEBI" id="CHEBI:15377"/>
        <dbReference type="ChEBI" id="CHEBI:15378"/>
        <dbReference type="ChEBI" id="CHEBI:30031"/>
        <dbReference type="ChEBI" id="CHEBI:57540"/>
        <dbReference type="ChEBI" id="CHEBI:57706"/>
        <dbReference type="ChEBI" id="CHEBI:57945"/>
        <dbReference type="EC" id="1.2.1.24"/>
    </reaction>
</comment>
<comment type="pathway">
    <text evidence="2 7">Amino-acid degradation; 4-aminobutanoate degradation.</text>
</comment>